<keyword evidence="9 15" id="KW-0479">Metal-binding</keyword>
<dbReference type="CDD" id="cd06223">
    <property type="entry name" value="PRTases_typeI"/>
    <property type="match status" value="1"/>
</dbReference>
<keyword evidence="12 15" id="KW-0460">Magnesium</keyword>
<dbReference type="Proteomes" id="UP000186323">
    <property type="component" value="Chromosome I"/>
</dbReference>
<dbReference type="InterPro" id="IPR000836">
    <property type="entry name" value="PRTase_dom"/>
</dbReference>
<accession>A0A1K1LCQ7</accession>
<evidence type="ECO:0000256" key="7">
    <source>
        <dbReference type="ARBA" id="ARBA00022676"/>
    </source>
</evidence>
<evidence type="ECO:0000256" key="10">
    <source>
        <dbReference type="ARBA" id="ARBA00022726"/>
    </source>
</evidence>
<protein>
    <recommendedName>
        <fullName evidence="5 15">Hypoxanthine phosphoribosyltransferase</fullName>
        <ecNumber evidence="5 15">2.4.2.8</ecNumber>
    </recommendedName>
</protein>
<keyword evidence="7 15" id="KW-0328">Glycosyltransferase</keyword>
<dbReference type="GO" id="GO:0005829">
    <property type="term" value="C:cytosol"/>
    <property type="evidence" value="ECO:0007669"/>
    <property type="project" value="TreeGrafter"/>
</dbReference>
<dbReference type="GO" id="GO:0000166">
    <property type="term" value="F:nucleotide binding"/>
    <property type="evidence" value="ECO:0007669"/>
    <property type="project" value="UniProtKB-KW"/>
</dbReference>
<evidence type="ECO:0000256" key="8">
    <source>
        <dbReference type="ARBA" id="ARBA00022679"/>
    </source>
</evidence>
<evidence type="ECO:0000256" key="12">
    <source>
        <dbReference type="ARBA" id="ARBA00022842"/>
    </source>
</evidence>
<dbReference type="GO" id="GO:0006166">
    <property type="term" value="P:purine ribonucleoside salvage"/>
    <property type="evidence" value="ECO:0007669"/>
    <property type="project" value="UniProtKB-KW"/>
</dbReference>
<evidence type="ECO:0000256" key="3">
    <source>
        <dbReference type="ARBA" id="ARBA00004669"/>
    </source>
</evidence>
<dbReference type="GO" id="GO:0006178">
    <property type="term" value="P:guanine salvage"/>
    <property type="evidence" value="ECO:0007669"/>
    <property type="project" value="TreeGrafter"/>
</dbReference>
<evidence type="ECO:0000313" key="17">
    <source>
        <dbReference type="EMBL" id="SFV72482.1"/>
    </source>
</evidence>
<dbReference type="GO" id="GO:0032263">
    <property type="term" value="P:GMP salvage"/>
    <property type="evidence" value="ECO:0007669"/>
    <property type="project" value="TreeGrafter"/>
</dbReference>
<evidence type="ECO:0000256" key="13">
    <source>
        <dbReference type="ARBA" id="ARBA00048811"/>
    </source>
</evidence>
<evidence type="ECO:0000256" key="6">
    <source>
        <dbReference type="ARBA" id="ARBA00022490"/>
    </source>
</evidence>
<gene>
    <name evidence="17" type="ORF">DESPIGER_0598</name>
</gene>
<dbReference type="OrthoDB" id="9802824at2"/>
<dbReference type="SUPFAM" id="SSF53271">
    <property type="entry name" value="PRTase-like"/>
    <property type="match status" value="1"/>
</dbReference>
<dbReference type="InterPro" id="IPR005904">
    <property type="entry name" value="Hxn_phspho_trans"/>
</dbReference>
<dbReference type="GO" id="GO:0052657">
    <property type="term" value="F:guanine phosphoribosyltransferase activity"/>
    <property type="evidence" value="ECO:0007669"/>
    <property type="project" value="UniProtKB-ARBA"/>
</dbReference>
<evidence type="ECO:0000256" key="15">
    <source>
        <dbReference type="RuleBase" id="RU364099"/>
    </source>
</evidence>
<dbReference type="GO" id="GO:0004422">
    <property type="term" value="F:hypoxanthine phosphoribosyltransferase activity"/>
    <property type="evidence" value="ECO:0007669"/>
    <property type="project" value="InterPro"/>
</dbReference>
<evidence type="ECO:0000256" key="1">
    <source>
        <dbReference type="ARBA" id="ARBA00001946"/>
    </source>
</evidence>
<dbReference type="UniPathway" id="UPA00591">
    <property type="reaction ID" value="UER00648"/>
</dbReference>
<comment type="catalytic activity">
    <reaction evidence="13">
        <text>GMP + diphosphate = guanine + 5-phospho-alpha-D-ribose 1-diphosphate</text>
        <dbReference type="Rhea" id="RHEA:25424"/>
        <dbReference type="ChEBI" id="CHEBI:16235"/>
        <dbReference type="ChEBI" id="CHEBI:33019"/>
        <dbReference type="ChEBI" id="CHEBI:58017"/>
        <dbReference type="ChEBI" id="CHEBI:58115"/>
        <dbReference type="EC" id="2.4.2.8"/>
    </reaction>
    <physiologicalReaction direction="right-to-left" evidence="13">
        <dbReference type="Rhea" id="RHEA:25426"/>
    </physiologicalReaction>
</comment>
<dbReference type="FunFam" id="3.40.50.2020:FF:000006">
    <property type="entry name" value="Hypoxanthine phosphoribosyltransferase"/>
    <property type="match status" value="1"/>
</dbReference>
<evidence type="ECO:0000256" key="5">
    <source>
        <dbReference type="ARBA" id="ARBA00011895"/>
    </source>
</evidence>
<name>A0A1K1LCQ7_9BACT</name>
<comment type="subcellular location">
    <subcellularLocation>
        <location evidence="2 15">Cytoplasm</location>
    </subcellularLocation>
</comment>
<keyword evidence="10 15" id="KW-0660">Purine salvage</keyword>
<dbReference type="GO" id="GO:0046100">
    <property type="term" value="P:hypoxanthine metabolic process"/>
    <property type="evidence" value="ECO:0007669"/>
    <property type="project" value="TreeGrafter"/>
</dbReference>
<dbReference type="Gene3D" id="3.40.50.2020">
    <property type="match status" value="1"/>
</dbReference>
<evidence type="ECO:0000256" key="14">
    <source>
        <dbReference type="ARBA" id="ARBA00049402"/>
    </source>
</evidence>
<dbReference type="EC" id="2.4.2.8" evidence="5 15"/>
<dbReference type="GO" id="GO:0032264">
    <property type="term" value="P:IMP salvage"/>
    <property type="evidence" value="ECO:0007669"/>
    <property type="project" value="UniProtKB-UniPathway"/>
</dbReference>
<keyword evidence="6 15" id="KW-0963">Cytoplasm</keyword>
<feature type="domain" description="Phosphoribosyltransferase" evidence="16">
    <location>
        <begin position="14"/>
        <end position="161"/>
    </location>
</feature>
<reference evidence="18" key="1">
    <citation type="submission" date="2016-10" db="EMBL/GenBank/DDBJ databases">
        <authorList>
            <person name="Wegmann U."/>
        </authorList>
    </citation>
    <scope>NUCLEOTIDE SEQUENCE [LARGE SCALE GENOMIC DNA]</scope>
</reference>
<dbReference type="Pfam" id="PF00156">
    <property type="entry name" value="Pribosyltran"/>
    <property type="match status" value="1"/>
</dbReference>
<dbReference type="EMBL" id="LT630450">
    <property type="protein sequence ID" value="SFV72482.1"/>
    <property type="molecule type" value="Genomic_DNA"/>
</dbReference>
<keyword evidence="8 15" id="KW-0808">Transferase</keyword>
<dbReference type="PANTHER" id="PTHR43340:SF1">
    <property type="entry name" value="HYPOXANTHINE PHOSPHORIBOSYLTRANSFERASE"/>
    <property type="match status" value="1"/>
</dbReference>
<dbReference type="PANTHER" id="PTHR43340">
    <property type="entry name" value="HYPOXANTHINE-GUANINE PHOSPHORIBOSYLTRANSFERASE"/>
    <property type="match status" value="1"/>
</dbReference>
<keyword evidence="18" id="KW-1185">Reference proteome</keyword>
<dbReference type="KEGG" id="dpg:DESPIGER_0598"/>
<dbReference type="AlphaFoldDB" id="A0A1K1LCQ7"/>
<evidence type="ECO:0000313" key="18">
    <source>
        <dbReference type="Proteomes" id="UP000186323"/>
    </source>
</evidence>
<evidence type="ECO:0000256" key="2">
    <source>
        <dbReference type="ARBA" id="ARBA00004496"/>
    </source>
</evidence>
<evidence type="ECO:0000256" key="4">
    <source>
        <dbReference type="ARBA" id="ARBA00008391"/>
    </source>
</evidence>
<comment type="similarity">
    <text evidence="4 15">Belongs to the purine/pyrimidine phosphoribosyltransferase family.</text>
</comment>
<dbReference type="InterPro" id="IPR029057">
    <property type="entry name" value="PRTase-like"/>
</dbReference>
<proteinExistence type="inferred from homology"/>
<organism evidence="17 18">
    <name type="scientific">Desulfovibrio piger</name>
    <dbReference type="NCBI Taxonomy" id="901"/>
    <lineage>
        <taxon>Bacteria</taxon>
        <taxon>Pseudomonadati</taxon>
        <taxon>Thermodesulfobacteriota</taxon>
        <taxon>Desulfovibrionia</taxon>
        <taxon>Desulfovibrionales</taxon>
        <taxon>Desulfovibrionaceae</taxon>
        <taxon>Desulfovibrio</taxon>
    </lineage>
</organism>
<evidence type="ECO:0000256" key="11">
    <source>
        <dbReference type="ARBA" id="ARBA00022741"/>
    </source>
</evidence>
<comment type="catalytic activity">
    <reaction evidence="14">
        <text>IMP + diphosphate = hypoxanthine + 5-phospho-alpha-D-ribose 1-diphosphate</text>
        <dbReference type="Rhea" id="RHEA:17973"/>
        <dbReference type="ChEBI" id="CHEBI:17368"/>
        <dbReference type="ChEBI" id="CHEBI:33019"/>
        <dbReference type="ChEBI" id="CHEBI:58017"/>
        <dbReference type="ChEBI" id="CHEBI:58053"/>
        <dbReference type="EC" id="2.4.2.8"/>
    </reaction>
    <physiologicalReaction direction="right-to-left" evidence="14">
        <dbReference type="Rhea" id="RHEA:17975"/>
    </physiologicalReaction>
</comment>
<keyword evidence="11 15" id="KW-0547">Nucleotide-binding</keyword>
<dbReference type="GO" id="GO:0000287">
    <property type="term" value="F:magnesium ion binding"/>
    <property type="evidence" value="ECO:0007669"/>
    <property type="project" value="TreeGrafter"/>
</dbReference>
<dbReference type="InterPro" id="IPR050408">
    <property type="entry name" value="HGPRT"/>
</dbReference>
<sequence length="181" mass="20254">MNTIKERRIVFTAGQIAERVRAMAAEIDACYGDDPVVAVCVLKGAVFFFTDLVRAMRSENLELDFVRLSSYGRGTSSSRHVVFSKDVDCDIAGKHVLIVEDVVDSGLSMQFLMRQFEARGARSLRLAALVDKNERREADVRVDFAGFKLEEGFIIGYGLDYAEKYRALPDVEELVFEPAAD</sequence>
<dbReference type="NCBIfam" id="TIGR01203">
    <property type="entry name" value="HGPRTase"/>
    <property type="match status" value="1"/>
</dbReference>
<comment type="pathway">
    <text evidence="3 15">Purine metabolism; IMP biosynthesis via salvage pathway; IMP from hypoxanthine: step 1/1.</text>
</comment>
<evidence type="ECO:0000256" key="9">
    <source>
        <dbReference type="ARBA" id="ARBA00022723"/>
    </source>
</evidence>
<evidence type="ECO:0000259" key="16">
    <source>
        <dbReference type="Pfam" id="PF00156"/>
    </source>
</evidence>
<dbReference type="RefSeq" id="WP_072332899.1">
    <property type="nucleotide sequence ID" value="NZ_CALJDE010000009.1"/>
</dbReference>
<comment type="cofactor">
    <cofactor evidence="1 15">
        <name>Mg(2+)</name>
        <dbReference type="ChEBI" id="CHEBI:18420"/>
    </cofactor>
</comment>